<reference evidence="7" key="1">
    <citation type="journal article" date="2019" name="Int. J. Syst. Evol. Microbiol.">
        <title>The Global Catalogue of Microorganisms (GCM) 10K type strain sequencing project: providing services to taxonomists for standard genome sequencing and annotation.</title>
        <authorList>
            <consortium name="The Broad Institute Genomics Platform"/>
            <consortium name="The Broad Institute Genome Sequencing Center for Infectious Disease"/>
            <person name="Wu L."/>
            <person name="Ma J."/>
        </authorList>
    </citation>
    <scope>NUCLEOTIDE SEQUENCE [LARGE SCALE GENOMIC DNA]</scope>
    <source>
        <strain evidence="7">JCM 16603</strain>
    </source>
</reference>
<evidence type="ECO:0000256" key="2">
    <source>
        <dbReference type="ARBA" id="ARBA00022692"/>
    </source>
</evidence>
<dbReference type="RefSeq" id="WP_344710688.1">
    <property type="nucleotide sequence ID" value="NZ_BAAAZD010000002.1"/>
</dbReference>
<evidence type="ECO:0000256" key="3">
    <source>
        <dbReference type="ARBA" id="ARBA00022989"/>
    </source>
</evidence>
<dbReference type="NCBIfam" id="NF001323">
    <property type="entry name" value="PRK00259.1-1"/>
    <property type="match status" value="1"/>
</dbReference>
<evidence type="ECO:0000313" key="7">
    <source>
        <dbReference type="Proteomes" id="UP001501310"/>
    </source>
</evidence>
<keyword evidence="7" id="KW-1185">Reference proteome</keyword>
<comment type="function">
    <text evidence="5">Plays a role in cell envelope biogenesis, maintenance of cell envelope integrity and membrane homeostasis.</text>
</comment>
<dbReference type="Pfam" id="PF04279">
    <property type="entry name" value="IspA"/>
    <property type="match status" value="1"/>
</dbReference>
<dbReference type="EMBL" id="BAAAZD010000002">
    <property type="protein sequence ID" value="GAA4009317.1"/>
    <property type="molecule type" value="Genomic_DNA"/>
</dbReference>
<evidence type="ECO:0000256" key="4">
    <source>
        <dbReference type="ARBA" id="ARBA00023136"/>
    </source>
</evidence>
<accession>A0ABP7SAW3</accession>
<evidence type="ECO:0000313" key="6">
    <source>
        <dbReference type="EMBL" id="GAA4009317.1"/>
    </source>
</evidence>
<dbReference type="PANTHER" id="PTHR36917:SF1">
    <property type="entry name" value="INNER MEMBRANE-SPANNING PROTEIN YCIB"/>
    <property type="match status" value="1"/>
</dbReference>
<evidence type="ECO:0000256" key="5">
    <source>
        <dbReference type="HAMAP-Rule" id="MF_00189"/>
    </source>
</evidence>
<feature type="transmembrane region" description="Helical" evidence="5">
    <location>
        <begin position="43"/>
        <end position="63"/>
    </location>
</feature>
<feature type="transmembrane region" description="Helical" evidence="5">
    <location>
        <begin position="70"/>
        <end position="88"/>
    </location>
</feature>
<sequence>MSGAQANKRAEPAGGAKLLIDFGPLLVFFLVNALAPVPPLVKIFVATGAFMVAMIAAVAFSAIRYRSVSPLLWFSGFMVVVLGGLTLWLHDETFIKLKPTIYYLLVSSLLGFGLWKDKPLLKIVLGSAYPGLDEEGWRKLTRNWALFFLFMAALNEAVWRNSSTDFWVGFKLWGAIPLTFLFAAANVPMLLRHGLTAEQPEPLEPGPVE</sequence>
<dbReference type="Proteomes" id="UP001501310">
    <property type="component" value="Unassembled WGS sequence"/>
</dbReference>
<protein>
    <recommendedName>
        <fullName evidence="5">Inner membrane-spanning protein YciB</fullName>
    </recommendedName>
</protein>
<keyword evidence="1 5" id="KW-1003">Cell membrane</keyword>
<feature type="transmembrane region" description="Helical" evidence="5">
    <location>
        <begin position="172"/>
        <end position="191"/>
    </location>
</feature>
<proteinExistence type="inferred from homology"/>
<keyword evidence="5" id="KW-0997">Cell inner membrane</keyword>
<dbReference type="NCBIfam" id="TIGR00997">
    <property type="entry name" value="ispZ"/>
    <property type="match status" value="1"/>
</dbReference>
<name>A0ABP7SAW3_9SPHN</name>
<keyword evidence="2 5" id="KW-0812">Transmembrane</keyword>
<comment type="similarity">
    <text evidence="5">Belongs to the YciB family.</text>
</comment>
<organism evidence="6 7">
    <name type="scientific">Sphingomonas humi</name>
    <dbReference type="NCBI Taxonomy" id="335630"/>
    <lineage>
        <taxon>Bacteria</taxon>
        <taxon>Pseudomonadati</taxon>
        <taxon>Pseudomonadota</taxon>
        <taxon>Alphaproteobacteria</taxon>
        <taxon>Sphingomonadales</taxon>
        <taxon>Sphingomonadaceae</taxon>
        <taxon>Sphingomonas</taxon>
    </lineage>
</organism>
<gene>
    <name evidence="5" type="primary">yciB</name>
    <name evidence="6" type="ORF">GCM10022211_24250</name>
</gene>
<comment type="caution">
    <text evidence="6">The sequence shown here is derived from an EMBL/GenBank/DDBJ whole genome shotgun (WGS) entry which is preliminary data.</text>
</comment>
<keyword evidence="4 5" id="KW-0472">Membrane</keyword>
<feature type="transmembrane region" description="Helical" evidence="5">
    <location>
        <begin position="18"/>
        <end position="37"/>
    </location>
</feature>
<comment type="subcellular location">
    <subcellularLocation>
        <location evidence="5">Cell inner membrane</location>
        <topology evidence="5">Multi-pass membrane protein</topology>
    </subcellularLocation>
</comment>
<dbReference type="PANTHER" id="PTHR36917">
    <property type="entry name" value="INTRACELLULAR SEPTATION PROTEIN A-RELATED"/>
    <property type="match status" value="1"/>
</dbReference>
<feature type="transmembrane region" description="Helical" evidence="5">
    <location>
        <begin position="144"/>
        <end position="160"/>
    </location>
</feature>
<keyword evidence="3 5" id="KW-1133">Transmembrane helix</keyword>
<dbReference type="InterPro" id="IPR006008">
    <property type="entry name" value="YciB"/>
</dbReference>
<evidence type="ECO:0000256" key="1">
    <source>
        <dbReference type="ARBA" id="ARBA00022475"/>
    </source>
</evidence>
<dbReference type="HAMAP" id="MF_00189">
    <property type="entry name" value="YciB"/>
    <property type="match status" value="1"/>
</dbReference>